<dbReference type="Proteomes" id="UP001359485">
    <property type="component" value="Unassembled WGS sequence"/>
</dbReference>
<sequence>MNVNCLLIGGGTYATRTSSPLTKILFRVIGTRHKRTDADDDDDDDVEEEEETRPAIWQRAETHGGVIP</sequence>
<evidence type="ECO:0000313" key="3">
    <source>
        <dbReference type="Proteomes" id="UP001359485"/>
    </source>
</evidence>
<gene>
    <name evidence="2" type="ORF">RUM44_007987</name>
</gene>
<proteinExistence type="predicted"/>
<feature type="region of interest" description="Disordered" evidence="1">
    <location>
        <begin position="34"/>
        <end position="68"/>
    </location>
</feature>
<comment type="caution">
    <text evidence="2">The sequence shown here is derived from an EMBL/GenBank/DDBJ whole genome shotgun (WGS) entry which is preliminary data.</text>
</comment>
<keyword evidence="3" id="KW-1185">Reference proteome</keyword>
<name>A0ABR1B7I8_POLSC</name>
<evidence type="ECO:0000256" key="1">
    <source>
        <dbReference type="SAM" id="MobiDB-lite"/>
    </source>
</evidence>
<dbReference type="EMBL" id="JAWJWF010000002">
    <property type="protein sequence ID" value="KAK6637565.1"/>
    <property type="molecule type" value="Genomic_DNA"/>
</dbReference>
<reference evidence="2 3" key="1">
    <citation type="submission" date="2023-09" db="EMBL/GenBank/DDBJ databases">
        <title>Genomes of two closely related lineages of the louse Polyplax serrata with different host specificities.</title>
        <authorList>
            <person name="Martinu J."/>
            <person name="Tarabai H."/>
            <person name="Stefka J."/>
            <person name="Hypsa V."/>
        </authorList>
    </citation>
    <scope>NUCLEOTIDE SEQUENCE [LARGE SCALE GENOMIC DNA]</scope>
    <source>
        <strain evidence="2">98ZLc_SE</strain>
    </source>
</reference>
<accession>A0ABR1B7I8</accession>
<feature type="compositionally biased region" description="Acidic residues" evidence="1">
    <location>
        <begin position="38"/>
        <end position="51"/>
    </location>
</feature>
<protein>
    <submittedName>
        <fullName evidence="2">Uncharacterized protein</fullName>
    </submittedName>
</protein>
<organism evidence="2 3">
    <name type="scientific">Polyplax serrata</name>
    <name type="common">Common mouse louse</name>
    <dbReference type="NCBI Taxonomy" id="468196"/>
    <lineage>
        <taxon>Eukaryota</taxon>
        <taxon>Metazoa</taxon>
        <taxon>Ecdysozoa</taxon>
        <taxon>Arthropoda</taxon>
        <taxon>Hexapoda</taxon>
        <taxon>Insecta</taxon>
        <taxon>Pterygota</taxon>
        <taxon>Neoptera</taxon>
        <taxon>Paraneoptera</taxon>
        <taxon>Psocodea</taxon>
        <taxon>Troctomorpha</taxon>
        <taxon>Phthiraptera</taxon>
        <taxon>Anoplura</taxon>
        <taxon>Polyplacidae</taxon>
        <taxon>Polyplax</taxon>
    </lineage>
</organism>
<evidence type="ECO:0000313" key="2">
    <source>
        <dbReference type="EMBL" id="KAK6637565.1"/>
    </source>
</evidence>